<reference evidence="1" key="2">
    <citation type="journal article" date="2015" name="Fish Shellfish Immunol.">
        <title>Early steps in the European eel (Anguilla anguilla)-Vibrio vulnificus interaction in the gills: Role of the RtxA13 toxin.</title>
        <authorList>
            <person name="Callol A."/>
            <person name="Pajuelo D."/>
            <person name="Ebbesson L."/>
            <person name="Teles M."/>
            <person name="MacKenzie S."/>
            <person name="Amaro C."/>
        </authorList>
    </citation>
    <scope>NUCLEOTIDE SEQUENCE</scope>
</reference>
<organism evidence="1">
    <name type="scientific">Anguilla anguilla</name>
    <name type="common">European freshwater eel</name>
    <name type="synonym">Muraena anguilla</name>
    <dbReference type="NCBI Taxonomy" id="7936"/>
    <lineage>
        <taxon>Eukaryota</taxon>
        <taxon>Metazoa</taxon>
        <taxon>Chordata</taxon>
        <taxon>Craniata</taxon>
        <taxon>Vertebrata</taxon>
        <taxon>Euteleostomi</taxon>
        <taxon>Actinopterygii</taxon>
        <taxon>Neopterygii</taxon>
        <taxon>Teleostei</taxon>
        <taxon>Anguilliformes</taxon>
        <taxon>Anguillidae</taxon>
        <taxon>Anguilla</taxon>
    </lineage>
</organism>
<name>A0A0E9SUR7_ANGAN</name>
<dbReference type="AlphaFoldDB" id="A0A0E9SUR7"/>
<proteinExistence type="predicted"/>
<reference evidence="1" key="1">
    <citation type="submission" date="2014-11" db="EMBL/GenBank/DDBJ databases">
        <authorList>
            <person name="Amaro Gonzalez C."/>
        </authorList>
    </citation>
    <scope>NUCLEOTIDE SEQUENCE</scope>
</reference>
<sequence>MATHLTFSSSKSVLLRKRMMETLLKTRLLTIVSKMLSDSMSRFVCRSSISTWSNSLDETRKRMEVTLSKHSNHRRRSDLCPPTSTILKGTFLISKSYSWMPLVGLRARRMSCCEGK</sequence>
<dbReference type="EMBL" id="GBXM01064314">
    <property type="protein sequence ID" value="JAH44263.1"/>
    <property type="molecule type" value="Transcribed_RNA"/>
</dbReference>
<accession>A0A0E9SUR7</accession>
<protein>
    <submittedName>
        <fullName evidence="1">Uncharacterized protein</fullName>
    </submittedName>
</protein>
<evidence type="ECO:0000313" key="1">
    <source>
        <dbReference type="EMBL" id="JAH44263.1"/>
    </source>
</evidence>